<dbReference type="InterPro" id="IPR051321">
    <property type="entry name" value="PHA/PHB_synthase"/>
</dbReference>
<dbReference type="RefSeq" id="WP_090501103.1">
    <property type="nucleotide sequence ID" value="NZ_FOWX01000013.1"/>
</dbReference>
<dbReference type="InterPro" id="IPR010941">
    <property type="entry name" value="PhaC_N"/>
</dbReference>
<feature type="region of interest" description="Disordered" evidence="3">
    <location>
        <begin position="533"/>
        <end position="559"/>
    </location>
</feature>
<keyword evidence="2" id="KW-0012">Acyltransferase</keyword>
<dbReference type="InterPro" id="IPR011287">
    <property type="entry name" value="PHA_synth_II"/>
</dbReference>
<evidence type="ECO:0000313" key="6">
    <source>
        <dbReference type="Proteomes" id="UP000198784"/>
    </source>
</evidence>
<dbReference type="AlphaFoldDB" id="A0A1I5RII2"/>
<evidence type="ECO:0000256" key="2">
    <source>
        <dbReference type="ARBA" id="ARBA00023315"/>
    </source>
</evidence>
<dbReference type="Gene3D" id="3.40.50.1820">
    <property type="entry name" value="alpha/beta hydrolase"/>
    <property type="match status" value="1"/>
</dbReference>
<proteinExistence type="predicted"/>
<dbReference type="GO" id="GO:0042619">
    <property type="term" value="P:poly-hydroxybutyrate biosynthetic process"/>
    <property type="evidence" value="ECO:0007669"/>
    <property type="project" value="InterPro"/>
</dbReference>
<accession>A0A1I5RII2</accession>
<keyword evidence="1" id="KW-0808">Transferase</keyword>
<keyword evidence="6" id="KW-1185">Reference proteome</keyword>
<evidence type="ECO:0000313" key="5">
    <source>
        <dbReference type="EMBL" id="SFP58348.1"/>
    </source>
</evidence>
<dbReference type="OrthoDB" id="7208816at2"/>
<evidence type="ECO:0000256" key="1">
    <source>
        <dbReference type="ARBA" id="ARBA00022679"/>
    </source>
</evidence>
<dbReference type="Pfam" id="PF07167">
    <property type="entry name" value="PhaC_N"/>
    <property type="match status" value="1"/>
</dbReference>
<dbReference type="Proteomes" id="UP000198784">
    <property type="component" value="Unassembled WGS sequence"/>
</dbReference>
<sequence length="559" mass="62401">MSEKSNDDLKHQASENTLGLNPIVGIQSKDLLTSARTVLTQAIRQPLHSAKHVAHFGVELKNVLFGKSELQPESGDRRFVDPAWSQNPLYKRYLQTYLAWRKELHDWVEHSNLSEQDANRGHFLVNLMTDTLAPSNSMANPAAVKRFFETGGKSLLDGLSHLAKDIVNNGGMPSQVDMKAFEVGKSLATTEGAVVFRNSVLELIQYRPTTEQVHERPLLVVPPQINKFYVFDLSPEKSLARFLLRSGVQTFVVSWRNPTKAQREWGLSSYVEALKEAIEAVIAITGSQDINMLGACSGGMTTASLLGHYAALGEQKVHALTLLVSVLDNKLDTQVALFADEKTLEVAKRRSYQAGVIEGSDMAKVFAWMRPNDLIWNYWVNNYLLGNEPPVFDILYWNNDTTRLPAALHGEFIDMFKANPLTRPGALEVCGTPVDLKQVTCDVFCLAGTTDHITPWEACYKSAHLFGGKCEFVLSNSGHIQSILNPPGNPKARYMTNTELPYESKAWQDSATKHTDSWWLYWQKWLSERSGASKKAPTKLGNKQFPPGEAAPGTYVHER</sequence>
<feature type="domain" description="Poly-beta-hydroxybutyrate polymerase N-terminal" evidence="4">
    <location>
        <begin position="76"/>
        <end position="243"/>
    </location>
</feature>
<organism evidence="5 6">
    <name type="scientific">Pseudomonas borbori</name>
    <dbReference type="NCBI Taxonomy" id="289003"/>
    <lineage>
        <taxon>Bacteria</taxon>
        <taxon>Pseudomonadati</taxon>
        <taxon>Pseudomonadota</taxon>
        <taxon>Gammaproteobacteria</taxon>
        <taxon>Pseudomonadales</taxon>
        <taxon>Pseudomonadaceae</taxon>
        <taxon>Pseudomonas</taxon>
    </lineage>
</organism>
<dbReference type="PANTHER" id="PTHR36837:SF5">
    <property type="entry name" value="POLY-3-HYDROXYBUTYRATE SYNTHASE"/>
    <property type="match status" value="1"/>
</dbReference>
<dbReference type="NCBIfam" id="TIGR01839">
    <property type="entry name" value="PHA_synth_II"/>
    <property type="match status" value="1"/>
</dbReference>
<evidence type="ECO:0000256" key="3">
    <source>
        <dbReference type="SAM" id="MobiDB-lite"/>
    </source>
</evidence>
<gene>
    <name evidence="5" type="ORF">SAMN05216190_11358</name>
</gene>
<name>A0A1I5RII2_9PSED</name>
<dbReference type="EMBL" id="FOWX01000013">
    <property type="protein sequence ID" value="SFP58348.1"/>
    <property type="molecule type" value="Genomic_DNA"/>
</dbReference>
<protein>
    <submittedName>
        <fullName evidence="5">Polyhydroxyalkanoate synthase</fullName>
    </submittedName>
</protein>
<dbReference type="PANTHER" id="PTHR36837">
    <property type="entry name" value="POLY(3-HYDROXYALKANOATE) POLYMERASE SUBUNIT PHAC"/>
    <property type="match status" value="1"/>
</dbReference>
<dbReference type="GO" id="GO:0016746">
    <property type="term" value="F:acyltransferase activity"/>
    <property type="evidence" value="ECO:0007669"/>
    <property type="project" value="UniProtKB-KW"/>
</dbReference>
<dbReference type="STRING" id="289003.SAMN05216190_11358"/>
<dbReference type="SUPFAM" id="SSF53474">
    <property type="entry name" value="alpha/beta-Hydrolases"/>
    <property type="match status" value="1"/>
</dbReference>
<dbReference type="InterPro" id="IPR029058">
    <property type="entry name" value="AB_hydrolase_fold"/>
</dbReference>
<reference evidence="6" key="1">
    <citation type="submission" date="2016-10" db="EMBL/GenBank/DDBJ databases">
        <authorList>
            <person name="Varghese N."/>
            <person name="Submissions S."/>
        </authorList>
    </citation>
    <scope>NUCLEOTIDE SEQUENCE [LARGE SCALE GENOMIC DNA]</scope>
    <source>
        <strain evidence="6">DSM 17834</strain>
    </source>
</reference>
<evidence type="ECO:0000259" key="4">
    <source>
        <dbReference type="Pfam" id="PF07167"/>
    </source>
</evidence>